<dbReference type="PANTHER" id="PTHR11579:SF0">
    <property type="entry name" value="PROTEIN-L-ISOASPARTATE(D-ASPARTATE) O-METHYLTRANSFERASE"/>
    <property type="match status" value="1"/>
</dbReference>
<dbReference type="EMBL" id="BAAATZ010000020">
    <property type="protein sequence ID" value="GAA2731491.1"/>
    <property type="molecule type" value="Genomic_DNA"/>
</dbReference>
<evidence type="ECO:0000256" key="10">
    <source>
        <dbReference type="ARBA" id="ARBA00031323"/>
    </source>
</evidence>
<organism evidence="12 13">
    <name type="scientific">Actinocorallia aurantiaca</name>
    <dbReference type="NCBI Taxonomy" id="46204"/>
    <lineage>
        <taxon>Bacteria</taxon>
        <taxon>Bacillati</taxon>
        <taxon>Actinomycetota</taxon>
        <taxon>Actinomycetes</taxon>
        <taxon>Streptosporangiales</taxon>
        <taxon>Thermomonosporaceae</taxon>
        <taxon>Actinocorallia</taxon>
    </lineage>
</organism>
<evidence type="ECO:0000256" key="8">
    <source>
        <dbReference type="ARBA" id="ARBA00022691"/>
    </source>
</evidence>
<keyword evidence="5" id="KW-0963">Cytoplasm</keyword>
<dbReference type="CDD" id="cd02440">
    <property type="entry name" value="AdoMet_MTases"/>
    <property type="match status" value="1"/>
</dbReference>
<evidence type="ECO:0000256" key="7">
    <source>
        <dbReference type="ARBA" id="ARBA00022679"/>
    </source>
</evidence>
<evidence type="ECO:0000256" key="9">
    <source>
        <dbReference type="ARBA" id="ARBA00030757"/>
    </source>
</evidence>
<gene>
    <name evidence="12" type="ORF">GCM10010439_47040</name>
</gene>
<evidence type="ECO:0000256" key="4">
    <source>
        <dbReference type="ARBA" id="ARBA00013346"/>
    </source>
</evidence>
<comment type="subcellular location">
    <subcellularLocation>
        <location evidence="1">Cytoplasm</location>
    </subcellularLocation>
</comment>
<evidence type="ECO:0000256" key="6">
    <source>
        <dbReference type="ARBA" id="ARBA00022603"/>
    </source>
</evidence>
<protein>
    <recommendedName>
        <fullName evidence="4">Protein-L-isoaspartate O-methyltransferase</fullName>
        <ecNumber evidence="3">2.1.1.77</ecNumber>
    </recommendedName>
    <alternativeName>
        <fullName evidence="11">L-isoaspartyl protein carboxyl methyltransferase</fullName>
    </alternativeName>
    <alternativeName>
        <fullName evidence="9">Protein L-isoaspartyl methyltransferase</fullName>
    </alternativeName>
    <alternativeName>
        <fullName evidence="10">Protein-beta-aspartate methyltransferase</fullName>
    </alternativeName>
</protein>
<evidence type="ECO:0000313" key="13">
    <source>
        <dbReference type="Proteomes" id="UP001501842"/>
    </source>
</evidence>
<dbReference type="Gene3D" id="3.40.50.150">
    <property type="entry name" value="Vaccinia Virus protein VP39"/>
    <property type="match status" value="1"/>
</dbReference>
<evidence type="ECO:0000313" key="12">
    <source>
        <dbReference type="EMBL" id="GAA2731491.1"/>
    </source>
</evidence>
<dbReference type="NCBIfam" id="TIGR04364">
    <property type="entry name" value="methyltran_FxLD"/>
    <property type="match status" value="1"/>
</dbReference>
<dbReference type="PANTHER" id="PTHR11579">
    <property type="entry name" value="PROTEIN-L-ISOASPARTATE O-METHYLTRANSFERASE"/>
    <property type="match status" value="1"/>
</dbReference>
<sequence>MTTVDSFAGSDEASRARREMVDKLVASGAITSGGVKRAFRSVPREAFMPEGTDLATAYNPNDAVAAKTDQHGRTVSSLSAPFIQAYMIEQAELAPGMSVLEIGSGGLNAALLAEVVGPGGRVVTVDIDPDITTNASAALDAAGYGSRVEVLLADAEHPIPGLGEVDAVIVTVGSWDIPPAWTDHLTPDGRLVVPLRMNNITRSVAFRRVGGHLESTSLVVCGFVPMQGDGEHHERIFELPDPHDGTVKLQFDVTPKDLSPLDGVLGKARTELRSGVDIPRGASFADLHLWFASFLPGFCRIAAGEGTELAEERRWFPFGAVADDGSFAYLAIGPTLDGTGDEFLARGWGEGDAGPAMVTQIQAWAAAGRPQPDSVAFWPNGSDHDFPQGAAVLEKRHGLVTISWPTTP</sequence>
<evidence type="ECO:0000256" key="5">
    <source>
        <dbReference type="ARBA" id="ARBA00022490"/>
    </source>
</evidence>
<keyword evidence="8" id="KW-0949">S-adenosyl-L-methionine</keyword>
<evidence type="ECO:0000256" key="2">
    <source>
        <dbReference type="ARBA" id="ARBA00005369"/>
    </source>
</evidence>
<evidence type="ECO:0000256" key="3">
    <source>
        <dbReference type="ARBA" id="ARBA00011890"/>
    </source>
</evidence>
<dbReference type="RefSeq" id="WP_344452843.1">
    <property type="nucleotide sequence ID" value="NZ_BAAATZ010000020.1"/>
</dbReference>
<proteinExistence type="inferred from homology"/>
<name>A0ABP6GYN7_9ACTN</name>
<reference evidence="13" key="1">
    <citation type="journal article" date="2019" name="Int. J. Syst. Evol. Microbiol.">
        <title>The Global Catalogue of Microorganisms (GCM) 10K type strain sequencing project: providing services to taxonomists for standard genome sequencing and annotation.</title>
        <authorList>
            <consortium name="The Broad Institute Genomics Platform"/>
            <consortium name="The Broad Institute Genome Sequencing Center for Infectious Disease"/>
            <person name="Wu L."/>
            <person name="Ma J."/>
        </authorList>
    </citation>
    <scope>NUCLEOTIDE SEQUENCE [LARGE SCALE GENOMIC DNA]</scope>
    <source>
        <strain evidence="13">JCM 8201</strain>
    </source>
</reference>
<dbReference type="InterPro" id="IPR027573">
    <property type="entry name" value="Methyltran_FxLD"/>
</dbReference>
<accession>A0ABP6GYN7</accession>
<keyword evidence="7" id="KW-0808">Transferase</keyword>
<evidence type="ECO:0000256" key="1">
    <source>
        <dbReference type="ARBA" id="ARBA00004496"/>
    </source>
</evidence>
<keyword evidence="13" id="KW-1185">Reference proteome</keyword>
<evidence type="ECO:0000256" key="11">
    <source>
        <dbReference type="ARBA" id="ARBA00031350"/>
    </source>
</evidence>
<dbReference type="SUPFAM" id="SSF53335">
    <property type="entry name" value="S-adenosyl-L-methionine-dependent methyltransferases"/>
    <property type="match status" value="1"/>
</dbReference>
<dbReference type="Proteomes" id="UP001501842">
    <property type="component" value="Unassembled WGS sequence"/>
</dbReference>
<keyword evidence="6" id="KW-0489">Methyltransferase</keyword>
<dbReference type="EC" id="2.1.1.77" evidence="3"/>
<dbReference type="Pfam" id="PF01135">
    <property type="entry name" value="PCMT"/>
    <property type="match status" value="1"/>
</dbReference>
<comment type="similarity">
    <text evidence="2">Belongs to the methyltransferase superfamily. L-isoaspartyl/D-aspartyl protein methyltransferase family.</text>
</comment>
<dbReference type="InterPro" id="IPR000682">
    <property type="entry name" value="PCMT"/>
</dbReference>
<comment type="caution">
    <text evidence="12">The sequence shown here is derived from an EMBL/GenBank/DDBJ whole genome shotgun (WGS) entry which is preliminary data.</text>
</comment>
<dbReference type="InterPro" id="IPR029063">
    <property type="entry name" value="SAM-dependent_MTases_sf"/>
</dbReference>